<dbReference type="Gene3D" id="1.10.10.10">
    <property type="entry name" value="Winged helix-like DNA-binding domain superfamily/Winged helix DNA-binding domain"/>
    <property type="match status" value="1"/>
</dbReference>
<dbReference type="PANTHER" id="PTHR43133:SF8">
    <property type="entry name" value="RNA POLYMERASE SIGMA FACTOR HI_1459-RELATED"/>
    <property type="match status" value="1"/>
</dbReference>
<dbReference type="NCBIfam" id="TIGR02937">
    <property type="entry name" value="sigma70-ECF"/>
    <property type="match status" value="1"/>
</dbReference>
<accession>A0ABV1FJ80</accession>
<dbReference type="Pfam" id="PF08281">
    <property type="entry name" value="Sigma70_r4_2"/>
    <property type="match status" value="1"/>
</dbReference>
<keyword evidence="2" id="KW-0805">Transcription regulation</keyword>
<comment type="caution">
    <text evidence="8">The sequence shown here is derived from an EMBL/GenBank/DDBJ whole genome shotgun (WGS) entry which is preliminary data.</text>
</comment>
<dbReference type="InterPro" id="IPR014284">
    <property type="entry name" value="RNA_pol_sigma-70_dom"/>
</dbReference>
<keyword evidence="3" id="KW-0731">Sigma factor</keyword>
<dbReference type="InterPro" id="IPR013249">
    <property type="entry name" value="RNA_pol_sigma70_r4_t2"/>
</dbReference>
<dbReference type="InterPro" id="IPR039425">
    <property type="entry name" value="RNA_pol_sigma-70-like"/>
</dbReference>
<name>A0ABV1FJ80_9FIRM</name>
<evidence type="ECO:0000256" key="3">
    <source>
        <dbReference type="ARBA" id="ARBA00023082"/>
    </source>
</evidence>
<dbReference type="InterPro" id="IPR013325">
    <property type="entry name" value="RNA_pol_sigma_r2"/>
</dbReference>
<feature type="domain" description="RNA polymerase sigma factor 70 region 4 type 2" evidence="7">
    <location>
        <begin position="126"/>
        <end position="163"/>
    </location>
</feature>
<keyword evidence="9" id="KW-1185">Reference proteome</keyword>
<reference evidence="8 9" key="1">
    <citation type="submission" date="2024-03" db="EMBL/GenBank/DDBJ databases">
        <title>Human intestinal bacterial collection.</title>
        <authorList>
            <person name="Pauvert C."/>
            <person name="Hitch T.C.A."/>
            <person name="Clavel T."/>
        </authorList>
    </citation>
    <scope>NUCLEOTIDE SEQUENCE [LARGE SCALE GENOMIC DNA]</scope>
    <source>
        <strain evidence="8 9">CLA-AA-H132</strain>
    </source>
</reference>
<keyword evidence="4" id="KW-0238">DNA-binding</keyword>
<dbReference type="Pfam" id="PF04542">
    <property type="entry name" value="Sigma70_r2"/>
    <property type="match status" value="1"/>
</dbReference>
<organism evidence="8 9">
    <name type="scientific">Laedolimicola intestinihominis</name>
    <dbReference type="NCBI Taxonomy" id="3133166"/>
    <lineage>
        <taxon>Bacteria</taxon>
        <taxon>Bacillati</taxon>
        <taxon>Bacillota</taxon>
        <taxon>Clostridia</taxon>
        <taxon>Lachnospirales</taxon>
        <taxon>Lachnospiraceae</taxon>
        <taxon>Laedolimicola</taxon>
    </lineage>
</organism>
<evidence type="ECO:0000313" key="8">
    <source>
        <dbReference type="EMBL" id="MEQ2473101.1"/>
    </source>
</evidence>
<protein>
    <submittedName>
        <fullName evidence="8">Sigma-70 family RNA polymerase sigma factor</fullName>
    </submittedName>
</protein>
<dbReference type="EMBL" id="JBBMFE010000011">
    <property type="protein sequence ID" value="MEQ2473101.1"/>
    <property type="molecule type" value="Genomic_DNA"/>
</dbReference>
<dbReference type="PANTHER" id="PTHR43133">
    <property type="entry name" value="RNA POLYMERASE ECF-TYPE SIGMA FACTO"/>
    <property type="match status" value="1"/>
</dbReference>
<evidence type="ECO:0000313" key="9">
    <source>
        <dbReference type="Proteomes" id="UP001438008"/>
    </source>
</evidence>
<dbReference type="InterPro" id="IPR013324">
    <property type="entry name" value="RNA_pol_sigma_r3/r4-like"/>
</dbReference>
<evidence type="ECO:0000256" key="4">
    <source>
        <dbReference type="ARBA" id="ARBA00023125"/>
    </source>
</evidence>
<evidence type="ECO:0000256" key="2">
    <source>
        <dbReference type="ARBA" id="ARBA00023015"/>
    </source>
</evidence>
<proteinExistence type="inferred from homology"/>
<feature type="domain" description="RNA polymerase sigma-70 region 2" evidence="6">
    <location>
        <begin position="11"/>
        <end position="77"/>
    </location>
</feature>
<dbReference type="InterPro" id="IPR036388">
    <property type="entry name" value="WH-like_DNA-bd_sf"/>
</dbReference>
<comment type="similarity">
    <text evidence="1">Belongs to the sigma-70 factor family. ECF subfamily.</text>
</comment>
<dbReference type="SUPFAM" id="SSF88946">
    <property type="entry name" value="Sigma2 domain of RNA polymerase sigma factors"/>
    <property type="match status" value="1"/>
</dbReference>
<dbReference type="Proteomes" id="UP001438008">
    <property type="component" value="Unassembled WGS sequence"/>
</dbReference>
<gene>
    <name evidence="8" type="ORF">WMO29_11485</name>
</gene>
<keyword evidence="5" id="KW-0804">Transcription</keyword>
<dbReference type="SUPFAM" id="SSF88659">
    <property type="entry name" value="Sigma3 and sigma4 domains of RNA polymerase sigma factors"/>
    <property type="match status" value="1"/>
</dbReference>
<evidence type="ECO:0000256" key="1">
    <source>
        <dbReference type="ARBA" id="ARBA00010641"/>
    </source>
</evidence>
<dbReference type="RefSeq" id="WP_349164877.1">
    <property type="nucleotide sequence ID" value="NZ_JBBMFE010000011.1"/>
</dbReference>
<evidence type="ECO:0000256" key="5">
    <source>
        <dbReference type="ARBA" id="ARBA00023163"/>
    </source>
</evidence>
<dbReference type="InterPro" id="IPR007627">
    <property type="entry name" value="RNA_pol_sigma70_r2"/>
</dbReference>
<dbReference type="Gene3D" id="1.10.1740.10">
    <property type="match status" value="1"/>
</dbReference>
<evidence type="ECO:0000259" key="7">
    <source>
        <dbReference type="Pfam" id="PF08281"/>
    </source>
</evidence>
<sequence length="173" mass="21026">MGISEEKFRELHEKYKNLILRQVYDMTKDYYLAQDICQETFLKLYSYRDRIEEEKAKGWMLVVSYNKTCDWLRRNKKYYEIVEKNSDVVVSSAENPLEYHAAEMDNQNRCLHILRAVREKNEDWYEMLILFDDFGMSKKEIAERTGFPVGTVDTYLRRCKKWLKARFQDVKEK</sequence>
<evidence type="ECO:0000259" key="6">
    <source>
        <dbReference type="Pfam" id="PF04542"/>
    </source>
</evidence>